<proteinExistence type="inferred from homology"/>
<evidence type="ECO:0000256" key="3">
    <source>
        <dbReference type="ARBA" id="ARBA00022722"/>
    </source>
</evidence>
<dbReference type="PANTHER" id="PTHR33653:SF1">
    <property type="entry name" value="RIBONUCLEASE VAPC2"/>
    <property type="match status" value="1"/>
</dbReference>
<dbReference type="EMBL" id="SDMR01000005">
    <property type="protein sequence ID" value="TBT95263.1"/>
    <property type="molecule type" value="Genomic_DNA"/>
</dbReference>
<keyword evidence="8" id="KW-0800">Toxin</keyword>
<dbReference type="Gene3D" id="3.40.50.1010">
    <property type="entry name" value="5'-nuclease"/>
    <property type="match status" value="1"/>
</dbReference>
<comment type="function">
    <text evidence="8">Toxic component of a toxin-antitoxin (TA) system. An RNase.</text>
</comment>
<keyword evidence="5 8" id="KW-0378">Hydrolase</keyword>
<evidence type="ECO:0000313" key="11">
    <source>
        <dbReference type="Proteomes" id="UP000291933"/>
    </source>
</evidence>
<comment type="similarity">
    <text evidence="7 8">Belongs to the PINc/VapC protein family.</text>
</comment>
<evidence type="ECO:0000256" key="6">
    <source>
        <dbReference type="ARBA" id="ARBA00022842"/>
    </source>
</evidence>
<dbReference type="CDD" id="cd18732">
    <property type="entry name" value="PIN_MtVapC4-C5_like"/>
    <property type="match status" value="1"/>
</dbReference>
<feature type="binding site" evidence="8">
    <location>
        <position position="12"/>
    </location>
    <ligand>
        <name>Mg(2+)</name>
        <dbReference type="ChEBI" id="CHEBI:18420"/>
    </ligand>
</feature>
<dbReference type="Proteomes" id="UP000291933">
    <property type="component" value="Unassembled WGS sequence"/>
</dbReference>
<dbReference type="InterPro" id="IPR002716">
    <property type="entry name" value="PIN_dom"/>
</dbReference>
<feature type="domain" description="PIN" evidence="9">
    <location>
        <begin position="10"/>
        <end position="120"/>
    </location>
</feature>
<dbReference type="InterPro" id="IPR050556">
    <property type="entry name" value="Type_II_TA_system_RNase"/>
</dbReference>
<dbReference type="SUPFAM" id="SSF88723">
    <property type="entry name" value="PIN domain-like"/>
    <property type="match status" value="1"/>
</dbReference>
<evidence type="ECO:0000256" key="1">
    <source>
        <dbReference type="ARBA" id="ARBA00001946"/>
    </source>
</evidence>
<dbReference type="OrthoDB" id="3257696at2"/>
<evidence type="ECO:0000256" key="2">
    <source>
        <dbReference type="ARBA" id="ARBA00022649"/>
    </source>
</evidence>
<sequence>MTGDAPKRALLDTSAVIDLGDLDPAALPEELAICSITLAELSLGPLVAKTEQERAARQLILQQAEADFDPLPFDAAAARAFGVVAASLRNSSRKPAARSYDALIAAVAISHGLPIFTGNPSDFAGIPGLDVHVITSMRVPREPKSSPSGLPET</sequence>
<reference evidence="10 11" key="1">
    <citation type="submission" date="2019-01" db="EMBL/GenBank/DDBJ databases">
        <title>Lactibacter flavus gen. nov., sp. nov., a novel bacterium of the family Propionibacteriaceae isolated from raw milk and dairy products.</title>
        <authorList>
            <person name="Huptas C."/>
            <person name="Wenning M."/>
            <person name="Breitenwieser F."/>
            <person name="Doll E."/>
            <person name="Von Neubeck M."/>
            <person name="Busse H.-J."/>
            <person name="Scherer S."/>
        </authorList>
    </citation>
    <scope>NUCLEOTIDE SEQUENCE [LARGE SCALE GENOMIC DNA]</scope>
    <source>
        <strain evidence="10 11">DSM 22130</strain>
    </source>
</reference>
<keyword evidence="4 8" id="KW-0479">Metal-binding</keyword>
<keyword evidence="11" id="KW-1185">Reference proteome</keyword>
<dbReference type="InterPro" id="IPR029060">
    <property type="entry name" value="PIN-like_dom_sf"/>
</dbReference>
<dbReference type="GO" id="GO:0090729">
    <property type="term" value="F:toxin activity"/>
    <property type="evidence" value="ECO:0007669"/>
    <property type="project" value="UniProtKB-KW"/>
</dbReference>
<evidence type="ECO:0000313" key="10">
    <source>
        <dbReference type="EMBL" id="TBT95263.1"/>
    </source>
</evidence>
<accession>A0A4Q9KLA0</accession>
<feature type="binding site" evidence="8">
    <location>
        <position position="101"/>
    </location>
    <ligand>
        <name>Mg(2+)</name>
        <dbReference type="ChEBI" id="CHEBI:18420"/>
    </ligand>
</feature>
<dbReference type="AlphaFoldDB" id="A0A4Q9KLA0"/>
<keyword evidence="6 8" id="KW-0460">Magnesium</keyword>
<dbReference type="GO" id="GO:0004540">
    <property type="term" value="F:RNA nuclease activity"/>
    <property type="evidence" value="ECO:0007669"/>
    <property type="project" value="InterPro"/>
</dbReference>
<protein>
    <recommendedName>
        <fullName evidence="8">Ribonuclease VapC</fullName>
        <shortName evidence="8">RNase VapC</shortName>
        <ecNumber evidence="8">3.1.-.-</ecNumber>
    </recommendedName>
    <alternativeName>
        <fullName evidence="8">Toxin VapC</fullName>
    </alternativeName>
</protein>
<dbReference type="HAMAP" id="MF_00265">
    <property type="entry name" value="VapC_Nob1"/>
    <property type="match status" value="1"/>
</dbReference>
<comment type="caution">
    <text evidence="10">The sequence shown here is derived from an EMBL/GenBank/DDBJ whole genome shotgun (WGS) entry which is preliminary data.</text>
</comment>
<evidence type="ECO:0000256" key="4">
    <source>
        <dbReference type="ARBA" id="ARBA00022723"/>
    </source>
</evidence>
<evidence type="ECO:0000256" key="7">
    <source>
        <dbReference type="ARBA" id="ARBA00038093"/>
    </source>
</evidence>
<dbReference type="InterPro" id="IPR022907">
    <property type="entry name" value="VapC_family"/>
</dbReference>
<organism evidence="10 11">
    <name type="scientific">Propioniciclava tarda</name>
    <dbReference type="NCBI Taxonomy" id="433330"/>
    <lineage>
        <taxon>Bacteria</taxon>
        <taxon>Bacillati</taxon>
        <taxon>Actinomycetota</taxon>
        <taxon>Actinomycetes</taxon>
        <taxon>Propionibacteriales</taxon>
        <taxon>Propionibacteriaceae</taxon>
        <taxon>Propioniciclava</taxon>
    </lineage>
</organism>
<dbReference type="Pfam" id="PF01850">
    <property type="entry name" value="PIN"/>
    <property type="match status" value="1"/>
</dbReference>
<keyword evidence="3 8" id="KW-0540">Nuclease</keyword>
<dbReference type="RefSeq" id="WP_131171559.1">
    <property type="nucleotide sequence ID" value="NZ_FXTL01000008.1"/>
</dbReference>
<dbReference type="PANTHER" id="PTHR33653">
    <property type="entry name" value="RIBONUCLEASE VAPC2"/>
    <property type="match status" value="1"/>
</dbReference>
<dbReference type="EC" id="3.1.-.-" evidence="8"/>
<dbReference type="GO" id="GO:0000287">
    <property type="term" value="F:magnesium ion binding"/>
    <property type="evidence" value="ECO:0007669"/>
    <property type="project" value="UniProtKB-UniRule"/>
</dbReference>
<keyword evidence="2 8" id="KW-1277">Toxin-antitoxin system</keyword>
<evidence type="ECO:0000256" key="8">
    <source>
        <dbReference type="HAMAP-Rule" id="MF_00265"/>
    </source>
</evidence>
<evidence type="ECO:0000256" key="5">
    <source>
        <dbReference type="ARBA" id="ARBA00022801"/>
    </source>
</evidence>
<gene>
    <name evidence="8" type="primary">vapC</name>
    <name evidence="10" type="ORF">ET996_05470</name>
</gene>
<dbReference type="GO" id="GO:0016787">
    <property type="term" value="F:hydrolase activity"/>
    <property type="evidence" value="ECO:0007669"/>
    <property type="project" value="UniProtKB-KW"/>
</dbReference>
<comment type="cofactor">
    <cofactor evidence="1 8">
        <name>Mg(2+)</name>
        <dbReference type="ChEBI" id="CHEBI:18420"/>
    </cofactor>
</comment>
<name>A0A4Q9KLA0_PROTD</name>
<evidence type="ECO:0000259" key="9">
    <source>
        <dbReference type="Pfam" id="PF01850"/>
    </source>
</evidence>